<accession>A0A1M2V567</accession>
<dbReference type="InterPro" id="IPR001356">
    <property type="entry name" value="HD"/>
</dbReference>
<dbReference type="CDD" id="cd00086">
    <property type="entry name" value="homeodomain"/>
    <property type="match status" value="1"/>
</dbReference>
<dbReference type="GO" id="GO:0005634">
    <property type="term" value="C:nucleus"/>
    <property type="evidence" value="ECO:0007669"/>
    <property type="project" value="UniProtKB-SubCell"/>
</dbReference>
<keyword evidence="5 8" id="KW-0371">Homeobox</keyword>
<dbReference type="EMBL" id="MNAD01001650">
    <property type="protein sequence ID" value="OJT02755.1"/>
    <property type="molecule type" value="Genomic_DNA"/>
</dbReference>
<feature type="compositionally biased region" description="Polar residues" evidence="10">
    <location>
        <begin position="179"/>
        <end position="196"/>
    </location>
</feature>
<evidence type="ECO:0000256" key="4">
    <source>
        <dbReference type="ARBA" id="ARBA00023125"/>
    </source>
</evidence>
<dbReference type="Proteomes" id="UP000184267">
    <property type="component" value="Unassembled WGS sequence"/>
</dbReference>
<organism evidence="12 13">
    <name type="scientific">Trametes pubescens</name>
    <name type="common">White-rot fungus</name>
    <dbReference type="NCBI Taxonomy" id="154538"/>
    <lineage>
        <taxon>Eukaryota</taxon>
        <taxon>Fungi</taxon>
        <taxon>Dikarya</taxon>
        <taxon>Basidiomycota</taxon>
        <taxon>Agaricomycotina</taxon>
        <taxon>Agaricomycetes</taxon>
        <taxon>Polyporales</taxon>
        <taxon>Polyporaceae</taxon>
        <taxon>Trametes</taxon>
    </lineage>
</organism>
<evidence type="ECO:0000256" key="5">
    <source>
        <dbReference type="ARBA" id="ARBA00023155"/>
    </source>
</evidence>
<dbReference type="AlphaFoldDB" id="A0A1M2V567"/>
<dbReference type="GO" id="GO:0000981">
    <property type="term" value="F:DNA-binding transcription factor activity, RNA polymerase II-specific"/>
    <property type="evidence" value="ECO:0007669"/>
    <property type="project" value="TreeGrafter"/>
</dbReference>
<reference evidence="12 13" key="1">
    <citation type="submission" date="2016-10" db="EMBL/GenBank/DDBJ databases">
        <title>Genome sequence of the basidiomycete white-rot fungus Trametes pubescens.</title>
        <authorList>
            <person name="Makela M.R."/>
            <person name="Granchi Z."/>
            <person name="Peng M."/>
            <person name="De Vries R.P."/>
            <person name="Grigoriev I."/>
            <person name="Riley R."/>
            <person name="Hilden K."/>
        </authorList>
    </citation>
    <scope>NUCLEOTIDE SEQUENCE [LARGE SCALE GENOMIC DNA]</scope>
    <source>
        <strain evidence="12 13">FBCC735</strain>
    </source>
</reference>
<feature type="compositionally biased region" description="Low complexity" evidence="10">
    <location>
        <begin position="163"/>
        <end position="178"/>
    </location>
</feature>
<proteinExistence type="predicted"/>
<evidence type="ECO:0000313" key="13">
    <source>
        <dbReference type="Proteomes" id="UP000184267"/>
    </source>
</evidence>
<dbReference type="InterPro" id="IPR009057">
    <property type="entry name" value="Homeodomain-like_sf"/>
</dbReference>
<evidence type="ECO:0000259" key="11">
    <source>
        <dbReference type="PROSITE" id="PS50071"/>
    </source>
</evidence>
<comment type="subcellular location">
    <subcellularLocation>
        <location evidence="1 8 9">Nucleus</location>
    </subcellularLocation>
</comment>
<feature type="compositionally biased region" description="Low complexity" evidence="10">
    <location>
        <begin position="122"/>
        <end position="131"/>
    </location>
</feature>
<dbReference type="SUPFAM" id="SSF46689">
    <property type="entry name" value="Homeodomain-like"/>
    <property type="match status" value="1"/>
</dbReference>
<protein>
    <recommendedName>
        <fullName evidence="11">Homeobox domain-containing protein</fullName>
    </recommendedName>
</protein>
<dbReference type="OrthoDB" id="6159439at2759"/>
<evidence type="ECO:0000313" key="12">
    <source>
        <dbReference type="EMBL" id="OJT02755.1"/>
    </source>
</evidence>
<name>A0A1M2V567_TRAPU</name>
<dbReference type="STRING" id="154538.A0A1M2V567"/>
<dbReference type="GO" id="GO:0000978">
    <property type="term" value="F:RNA polymerase II cis-regulatory region sequence-specific DNA binding"/>
    <property type="evidence" value="ECO:0007669"/>
    <property type="project" value="TreeGrafter"/>
</dbReference>
<keyword evidence="3" id="KW-0805">Transcription regulation</keyword>
<dbReference type="PANTHER" id="PTHR45793">
    <property type="entry name" value="HOMEOBOX PROTEIN"/>
    <property type="match status" value="1"/>
</dbReference>
<comment type="caution">
    <text evidence="12">The sequence shown here is derived from an EMBL/GenBank/DDBJ whole genome shotgun (WGS) entry which is preliminary data.</text>
</comment>
<evidence type="ECO:0000256" key="9">
    <source>
        <dbReference type="RuleBase" id="RU000682"/>
    </source>
</evidence>
<dbReference type="Pfam" id="PF00046">
    <property type="entry name" value="Homeodomain"/>
    <property type="match status" value="1"/>
</dbReference>
<feature type="DNA-binding region" description="Homeobox" evidence="8">
    <location>
        <begin position="62"/>
        <end position="121"/>
    </location>
</feature>
<feature type="region of interest" description="Disordered" evidence="10">
    <location>
        <begin position="1"/>
        <end position="69"/>
    </location>
</feature>
<evidence type="ECO:0000256" key="3">
    <source>
        <dbReference type="ARBA" id="ARBA00023015"/>
    </source>
</evidence>
<feature type="compositionally biased region" description="Low complexity" evidence="10">
    <location>
        <begin position="16"/>
        <end position="35"/>
    </location>
</feature>
<feature type="region of interest" description="Disordered" evidence="10">
    <location>
        <begin position="112"/>
        <end position="286"/>
    </location>
</feature>
<gene>
    <name evidence="12" type="ORF">TRAPUB_6749</name>
</gene>
<keyword evidence="7 8" id="KW-0539">Nucleus</keyword>
<sequence>MRPSPRKTRSCSRLVSASYDPDSSAPDSPLLASPAHHLAITPVPVMKAESMEPARGHQPGSEKRARHKMTEPQLQRLEALYRANTHPDRQAKGDVAKETGMPLKTVLIWFQNRRQDRRRSKAAAASKAAAQRADRAQAPKARKPSAAKPKTSESPLRKKPRITVTTTPTATATSMTPAQNTARQLSPQATAPTVSSHADDLMDVDESSPSTAPTSVHEGNKQMPRIARSPSSSLDSSSSAGNGPNALWRFINVSPPPPPPLPVPAPTATHGAGPARRPFGNLQGRQGLTAHRPDLEWACANSAFRRKHGQYVYRDEDDSEGESSEHEDLPAHGAENATHPQQDGPSLILRRRWQQREAAGAEPHRDLPSDLRVAIPRDYDLLFPPDMVLGASLLLTLKHSAGSARAMI</sequence>
<dbReference type="PANTHER" id="PTHR45793:SF22">
    <property type="entry name" value="CONE-ROD HOMEOBOX PROTEIN"/>
    <property type="match status" value="1"/>
</dbReference>
<dbReference type="OMA" id="ILEWACA"/>
<evidence type="ECO:0000256" key="8">
    <source>
        <dbReference type="PROSITE-ProRule" id="PRU00108"/>
    </source>
</evidence>
<feature type="compositionally biased region" description="Basic and acidic residues" evidence="10">
    <location>
        <begin position="49"/>
        <end position="63"/>
    </location>
</feature>
<evidence type="ECO:0000256" key="2">
    <source>
        <dbReference type="ARBA" id="ARBA00022473"/>
    </source>
</evidence>
<dbReference type="SMART" id="SM00389">
    <property type="entry name" value="HOX"/>
    <property type="match status" value="1"/>
</dbReference>
<evidence type="ECO:0000256" key="6">
    <source>
        <dbReference type="ARBA" id="ARBA00023163"/>
    </source>
</evidence>
<keyword evidence="6" id="KW-0804">Transcription</keyword>
<feature type="region of interest" description="Disordered" evidence="10">
    <location>
        <begin position="311"/>
        <end position="344"/>
    </location>
</feature>
<keyword evidence="4 8" id="KW-0238">DNA-binding</keyword>
<feature type="compositionally biased region" description="Low complexity" evidence="10">
    <location>
        <begin position="266"/>
        <end position="275"/>
    </location>
</feature>
<evidence type="ECO:0000256" key="10">
    <source>
        <dbReference type="SAM" id="MobiDB-lite"/>
    </source>
</evidence>
<dbReference type="PROSITE" id="PS50071">
    <property type="entry name" value="HOMEOBOX_2"/>
    <property type="match status" value="1"/>
</dbReference>
<dbReference type="Gene3D" id="1.10.10.60">
    <property type="entry name" value="Homeodomain-like"/>
    <property type="match status" value="1"/>
</dbReference>
<feature type="compositionally biased region" description="Basic residues" evidence="10">
    <location>
        <begin position="1"/>
        <end position="10"/>
    </location>
</feature>
<feature type="compositionally biased region" description="Low complexity" evidence="10">
    <location>
        <begin position="229"/>
        <end position="239"/>
    </location>
</feature>
<keyword evidence="2" id="KW-0217">Developmental protein</keyword>
<evidence type="ECO:0000256" key="7">
    <source>
        <dbReference type="ARBA" id="ARBA00023242"/>
    </source>
</evidence>
<evidence type="ECO:0000256" key="1">
    <source>
        <dbReference type="ARBA" id="ARBA00004123"/>
    </source>
</evidence>
<keyword evidence="13" id="KW-1185">Reference proteome</keyword>
<feature type="compositionally biased region" description="Pro residues" evidence="10">
    <location>
        <begin position="254"/>
        <end position="265"/>
    </location>
</feature>
<feature type="domain" description="Homeobox" evidence="11">
    <location>
        <begin position="60"/>
        <end position="120"/>
    </location>
</feature>